<proteinExistence type="predicted"/>
<evidence type="ECO:0000313" key="3">
    <source>
        <dbReference type="Proteomes" id="UP001500190"/>
    </source>
</evidence>
<keyword evidence="3" id="KW-1185">Reference proteome</keyword>
<sequence length="78" mass="8757">MLDPNNPWLWGLLYLLAGGGAAFVVLPRTLIRRSPAELDELRGRPLLLLAGLWALFVVSWPVQVARCLLVLRQQARKP</sequence>
<feature type="transmembrane region" description="Helical" evidence="1">
    <location>
        <begin position="46"/>
        <end position="71"/>
    </location>
</feature>
<keyword evidence="1" id="KW-0472">Membrane</keyword>
<name>A0ABN2DUQ5_9ACTN</name>
<protein>
    <submittedName>
        <fullName evidence="2">Uncharacterized protein</fullName>
    </submittedName>
</protein>
<accession>A0ABN2DUQ5</accession>
<keyword evidence="1" id="KW-1133">Transmembrane helix</keyword>
<gene>
    <name evidence="2" type="ORF">GCM10009742_33460</name>
</gene>
<dbReference type="EMBL" id="BAAAND010000006">
    <property type="protein sequence ID" value="GAA1585252.1"/>
    <property type="molecule type" value="Genomic_DNA"/>
</dbReference>
<reference evidence="2 3" key="1">
    <citation type="journal article" date="2019" name="Int. J. Syst. Evol. Microbiol.">
        <title>The Global Catalogue of Microorganisms (GCM) 10K type strain sequencing project: providing services to taxonomists for standard genome sequencing and annotation.</title>
        <authorList>
            <consortium name="The Broad Institute Genomics Platform"/>
            <consortium name="The Broad Institute Genome Sequencing Center for Infectious Disease"/>
            <person name="Wu L."/>
            <person name="Ma J."/>
        </authorList>
    </citation>
    <scope>NUCLEOTIDE SEQUENCE [LARGE SCALE GENOMIC DNA]</scope>
    <source>
        <strain evidence="2 3">JCM 14304</strain>
    </source>
</reference>
<evidence type="ECO:0000256" key="1">
    <source>
        <dbReference type="SAM" id="Phobius"/>
    </source>
</evidence>
<feature type="transmembrane region" description="Helical" evidence="1">
    <location>
        <begin position="7"/>
        <end position="26"/>
    </location>
</feature>
<dbReference type="Proteomes" id="UP001500190">
    <property type="component" value="Unassembled WGS sequence"/>
</dbReference>
<evidence type="ECO:0000313" key="2">
    <source>
        <dbReference type="EMBL" id="GAA1585252.1"/>
    </source>
</evidence>
<organism evidence="2 3">
    <name type="scientific">Kribbella karoonensis</name>
    <dbReference type="NCBI Taxonomy" id="324851"/>
    <lineage>
        <taxon>Bacteria</taxon>
        <taxon>Bacillati</taxon>
        <taxon>Actinomycetota</taxon>
        <taxon>Actinomycetes</taxon>
        <taxon>Propionibacteriales</taxon>
        <taxon>Kribbellaceae</taxon>
        <taxon>Kribbella</taxon>
    </lineage>
</organism>
<keyword evidence="1" id="KW-0812">Transmembrane</keyword>
<comment type="caution">
    <text evidence="2">The sequence shown here is derived from an EMBL/GenBank/DDBJ whole genome shotgun (WGS) entry which is preliminary data.</text>
</comment>